<dbReference type="InterPro" id="IPR036390">
    <property type="entry name" value="WH_DNA-bd_sf"/>
</dbReference>
<dbReference type="EMBL" id="CP024904">
    <property type="protein sequence ID" value="AXF25344.1"/>
    <property type="molecule type" value="Genomic_DNA"/>
</dbReference>
<dbReference type="InterPro" id="IPR036388">
    <property type="entry name" value="WH-like_DNA-bd_sf"/>
</dbReference>
<dbReference type="PROSITE" id="PS51000">
    <property type="entry name" value="HTH_DEOR_2"/>
    <property type="match status" value="1"/>
</dbReference>
<dbReference type="InterPro" id="IPR026881">
    <property type="entry name" value="WYL_dom"/>
</dbReference>
<dbReference type="PANTHER" id="PTHR34580:SF1">
    <property type="entry name" value="PROTEIN PAFC"/>
    <property type="match status" value="1"/>
</dbReference>
<evidence type="ECO:0000256" key="1">
    <source>
        <dbReference type="ARBA" id="ARBA00023015"/>
    </source>
</evidence>
<dbReference type="OrthoDB" id="9807255at2"/>
<dbReference type="PIRSF" id="PIRSF016838">
    <property type="entry name" value="PafC"/>
    <property type="match status" value="1"/>
</dbReference>
<dbReference type="InterPro" id="IPR028349">
    <property type="entry name" value="PafC-like"/>
</dbReference>
<dbReference type="PROSITE" id="PS52050">
    <property type="entry name" value="WYL"/>
    <property type="match status" value="1"/>
</dbReference>
<organism evidence="4 5">
    <name type="scientific">Burkholderia pyrrocinia</name>
    <name type="common">Pseudomonas pyrrocinia</name>
    <dbReference type="NCBI Taxonomy" id="60550"/>
    <lineage>
        <taxon>Bacteria</taxon>
        <taxon>Pseudomonadati</taxon>
        <taxon>Pseudomonadota</taxon>
        <taxon>Betaproteobacteria</taxon>
        <taxon>Burkholderiales</taxon>
        <taxon>Burkholderiaceae</taxon>
        <taxon>Burkholderia</taxon>
        <taxon>Burkholderia cepacia complex</taxon>
    </lineage>
</organism>
<dbReference type="Gene3D" id="1.10.10.10">
    <property type="entry name" value="Winged helix-like DNA-binding domain superfamily/Winged helix DNA-binding domain"/>
    <property type="match status" value="1"/>
</dbReference>
<evidence type="ECO:0000259" key="3">
    <source>
        <dbReference type="PROSITE" id="PS51000"/>
    </source>
</evidence>
<accession>A0A2Z5N8Y1</accession>
<dbReference type="RefSeq" id="WP_114181711.1">
    <property type="nucleotide sequence ID" value="NZ_CP024904.1"/>
</dbReference>
<dbReference type="InterPro" id="IPR057727">
    <property type="entry name" value="WCX_dom"/>
</dbReference>
<sequence>MKASRLLSIMMMLQARGRMTAPALAEALEVSERTILRDIDQLSTAGVPIWGDRGRNGGFQLRDGWSTNLTGLTEHEAHALILAGLPGPARELGLDGMATSARLKMMASLPPGSREQADRVASRLHIDTVDWYRAQETPEFLREVADAVWDSYRIEVKYQSWRGLSRRELEPLGLVLKGGAWYLIARVAGKPGALTFRLANICELNATRRRFRRPARFDLATHWRDAMSRYETDLYRLTAHIAVSPRGETWLANARIKTAPVSQDAGSAEVPPGWKAFLMPIESIEHGARKLLGYGAHLKILGPQALKDQFIEELAQLKALYQSGDD</sequence>
<reference evidence="4 5" key="1">
    <citation type="journal article" date="2018" name="ISME J.">
        <title>Involvement of Burkholderiaceae and sulfurous volatiles in disease-suppressive soils.</title>
        <authorList>
            <person name="Carrion V.J."/>
            <person name="Cordovez V."/>
            <person name="Tyc O."/>
            <person name="Etalo D.W."/>
            <person name="de Bruijn I."/>
            <person name="de Jager V.C."/>
            <person name="Medema M.H."/>
            <person name="Eberl L."/>
            <person name="Raaijmakers J.M."/>
        </authorList>
    </citation>
    <scope>NUCLEOTIDE SEQUENCE [LARGE SCALE GENOMIC DNA]</scope>
    <source>
        <strain evidence="5">mHSR5</strain>
    </source>
</reference>
<dbReference type="Pfam" id="PF08279">
    <property type="entry name" value="HTH_11"/>
    <property type="match status" value="1"/>
</dbReference>
<dbReference type="PANTHER" id="PTHR34580">
    <property type="match status" value="1"/>
</dbReference>
<dbReference type="AlphaFoldDB" id="A0A2Z5N8Y1"/>
<keyword evidence="1" id="KW-0805">Transcription regulation</keyword>
<gene>
    <name evidence="4" type="ORF">CUJ89_33195</name>
</gene>
<evidence type="ECO:0000256" key="2">
    <source>
        <dbReference type="ARBA" id="ARBA00023163"/>
    </source>
</evidence>
<dbReference type="GO" id="GO:0003700">
    <property type="term" value="F:DNA-binding transcription factor activity"/>
    <property type="evidence" value="ECO:0007669"/>
    <property type="project" value="InterPro"/>
</dbReference>
<evidence type="ECO:0000313" key="4">
    <source>
        <dbReference type="EMBL" id="AXF25344.1"/>
    </source>
</evidence>
<protein>
    <submittedName>
        <fullName evidence="4">YafY family transcriptional regulator</fullName>
    </submittedName>
</protein>
<dbReference type="InterPro" id="IPR051534">
    <property type="entry name" value="CBASS_pafABC_assoc_protein"/>
</dbReference>
<feature type="domain" description="HTH deoR-type" evidence="3">
    <location>
        <begin position="2"/>
        <end position="62"/>
    </location>
</feature>
<evidence type="ECO:0000313" key="5">
    <source>
        <dbReference type="Proteomes" id="UP000253104"/>
    </source>
</evidence>
<proteinExistence type="predicted"/>
<dbReference type="Pfam" id="PF13280">
    <property type="entry name" value="WYL"/>
    <property type="match status" value="1"/>
</dbReference>
<name>A0A2Z5N8Y1_BURPY</name>
<dbReference type="SUPFAM" id="SSF46785">
    <property type="entry name" value="Winged helix' DNA-binding domain"/>
    <property type="match status" value="1"/>
</dbReference>
<keyword evidence="2" id="KW-0804">Transcription</keyword>
<dbReference type="Pfam" id="PF25583">
    <property type="entry name" value="WCX"/>
    <property type="match status" value="1"/>
</dbReference>
<dbReference type="InterPro" id="IPR001034">
    <property type="entry name" value="DeoR_HTH"/>
</dbReference>
<dbReference type="InterPro" id="IPR013196">
    <property type="entry name" value="HTH_11"/>
</dbReference>
<dbReference type="Proteomes" id="UP000253104">
    <property type="component" value="Chromosome mHSR5_C"/>
</dbReference>